<evidence type="ECO:0000313" key="1">
    <source>
        <dbReference type="EMBL" id="GER68739.1"/>
    </source>
</evidence>
<dbReference type="AlphaFoldDB" id="A0A5J4JBW6"/>
<reference evidence="1 2" key="1">
    <citation type="submission" date="2019-09" db="EMBL/GenBank/DDBJ databases">
        <title>Draft genome sequence of Bacillus sp. JC-7.</title>
        <authorList>
            <person name="Tanaka N."/>
            <person name="Shiwa Y."/>
            <person name="Fujita N."/>
            <person name="Tanasupawat S."/>
        </authorList>
    </citation>
    <scope>NUCLEOTIDE SEQUENCE [LARGE SCALE GENOMIC DNA]</scope>
    <source>
        <strain evidence="1 2">JC-7</strain>
    </source>
</reference>
<evidence type="ECO:0000313" key="2">
    <source>
        <dbReference type="Proteomes" id="UP000391919"/>
    </source>
</evidence>
<gene>
    <name evidence="1" type="ORF">BpJC7_00420</name>
</gene>
<keyword evidence="2" id="KW-1185">Reference proteome</keyword>
<protein>
    <recommendedName>
        <fullName evidence="3">DUF2922 domain-containing protein</fullName>
    </recommendedName>
</protein>
<dbReference type="EMBL" id="BKZQ01000001">
    <property type="protein sequence ID" value="GER68739.1"/>
    <property type="molecule type" value="Genomic_DNA"/>
</dbReference>
<sequence>MKTLELQFVSEDGKTVRVAVDSPAEPVDTAKLKNAMAQILGSGVLVSPAGMPLTTMKAARLIEQNITDYTLQ</sequence>
<dbReference type="RefSeq" id="WP_151697816.1">
    <property type="nucleotide sequence ID" value="NZ_BKZP01000019.1"/>
</dbReference>
<dbReference type="Proteomes" id="UP000391919">
    <property type="component" value="Unassembled WGS sequence"/>
</dbReference>
<comment type="caution">
    <text evidence="1">The sequence shown here is derived from an EMBL/GenBank/DDBJ whole genome shotgun (WGS) entry which is preliminary data.</text>
</comment>
<organism evidence="1 2">
    <name type="scientific">Weizmannia acidilactici</name>
    <dbReference type="NCBI Taxonomy" id="2607726"/>
    <lineage>
        <taxon>Bacteria</taxon>
        <taxon>Bacillati</taxon>
        <taxon>Bacillota</taxon>
        <taxon>Bacilli</taxon>
        <taxon>Bacillales</taxon>
        <taxon>Bacillaceae</taxon>
        <taxon>Heyndrickxia</taxon>
    </lineage>
</organism>
<dbReference type="Pfam" id="PF11148">
    <property type="entry name" value="DUF2922"/>
    <property type="match status" value="1"/>
</dbReference>
<name>A0A5J4JBW6_9BACI</name>
<proteinExistence type="predicted"/>
<dbReference type="InterPro" id="IPR021321">
    <property type="entry name" value="DUF2922"/>
</dbReference>
<accession>A0A5J4JBW6</accession>
<evidence type="ECO:0008006" key="3">
    <source>
        <dbReference type="Google" id="ProtNLM"/>
    </source>
</evidence>